<dbReference type="SUPFAM" id="SSF75420">
    <property type="entry name" value="YhbC-like, N-terminal domain"/>
    <property type="match status" value="1"/>
</dbReference>
<dbReference type="SUPFAM" id="SSF74942">
    <property type="entry name" value="YhbC-like, C-terminal domain"/>
    <property type="match status" value="1"/>
</dbReference>
<dbReference type="InterPro" id="IPR028998">
    <property type="entry name" value="RimP_C"/>
</dbReference>
<comment type="caution">
    <text evidence="6">The sequence shown here is derived from an EMBL/GenBank/DDBJ whole genome shotgun (WGS) entry which is preliminary data.</text>
</comment>
<dbReference type="GO" id="GO:0006412">
    <property type="term" value="P:translation"/>
    <property type="evidence" value="ECO:0007669"/>
    <property type="project" value="TreeGrafter"/>
</dbReference>
<dbReference type="Pfam" id="PF17384">
    <property type="entry name" value="DUF150_C"/>
    <property type="match status" value="1"/>
</dbReference>
<comment type="subcellular location">
    <subcellularLocation>
        <location evidence="3">Cytoplasm</location>
    </subcellularLocation>
</comment>
<evidence type="ECO:0000313" key="6">
    <source>
        <dbReference type="EMBL" id="RJG17997.1"/>
    </source>
</evidence>
<organism evidence="6 7">
    <name type="scientific">Alcanivorax profundi</name>
    <dbReference type="NCBI Taxonomy" id="2338368"/>
    <lineage>
        <taxon>Bacteria</taxon>
        <taxon>Pseudomonadati</taxon>
        <taxon>Pseudomonadota</taxon>
        <taxon>Gammaproteobacteria</taxon>
        <taxon>Oceanospirillales</taxon>
        <taxon>Alcanivoracaceae</taxon>
        <taxon>Alcanivorax</taxon>
    </lineage>
</organism>
<dbReference type="FunFam" id="3.30.300.70:FF:000001">
    <property type="entry name" value="Ribosome maturation factor RimP"/>
    <property type="match status" value="1"/>
</dbReference>
<evidence type="ECO:0000256" key="1">
    <source>
        <dbReference type="ARBA" id="ARBA00022490"/>
    </source>
</evidence>
<comment type="similarity">
    <text evidence="3">Belongs to the RimP family.</text>
</comment>
<dbReference type="GO" id="GO:0005829">
    <property type="term" value="C:cytosol"/>
    <property type="evidence" value="ECO:0007669"/>
    <property type="project" value="TreeGrafter"/>
</dbReference>
<dbReference type="HAMAP" id="MF_01077">
    <property type="entry name" value="RimP"/>
    <property type="match status" value="1"/>
</dbReference>
<dbReference type="RefSeq" id="WP_022985315.1">
    <property type="nucleotide sequence ID" value="NZ_CAXGPP010000106.1"/>
</dbReference>
<proteinExistence type="inferred from homology"/>
<dbReference type="EMBL" id="QYYA01000002">
    <property type="protein sequence ID" value="RJG17997.1"/>
    <property type="molecule type" value="Genomic_DNA"/>
</dbReference>
<protein>
    <recommendedName>
        <fullName evidence="3">Ribosome maturation factor RimP</fullName>
    </recommendedName>
</protein>
<dbReference type="InterPro" id="IPR035956">
    <property type="entry name" value="RimP_N_sf"/>
</dbReference>
<keyword evidence="2 3" id="KW-0690">Ribosome biogenesis</keyword>
<dbReference type="AlphaFoldDB" id="A0A418XYE0"/>
<dbReference type="Proteomes" id="UP000283734">
    <property type="component" value="Unassembled WGS sequence"/>
</dbReference>
<feature type="domain" description="Ribosome maturation factor RimP C-terminal" evidence="5">
    <location>
        <begin position="85"/>
        <end position="150"/>
    </location>
</feature>
<dbReference type="Gene3D" id="2.30.30.180">
    <property type="entry name" value="Ribosome maturation factor RimP, C-terminal domain"/>
    <property type="match status" value="1"/>
</dbReference>
<dbReference type="Pfam" id="PF02576">
    <property type="entry name" value="RimP_N"/>
    <property type="match status" value="1"/>
</dbReference>
<dbReference type="NCBIfam" id="NF000927">
    <property type="entry name" value="PRK00092.1-1"/>
    <property type="match status" value="1"/>
</dbReference>
<keyword evidence="7" id="KW-1185">Reference proteome</keyword>
<evidence type="ECO:0000256" key="3">
    <source>
        <dbReference type="HAMAP-Rule" id="MF_01077"/>
    </source>
</evidence>
<dbReference type="InterPro" id="IPR003728">
    <property type="entry name" value="Ribosome_maturation_RimP"/>
</dbReference>
<evidence type="ECO:0000259" key="5">
    <source>
        <dbReference type="Pfam" id="PF17384"/>
    </source>
</evidence>
<gene>
    <name evidence="3 6" type="primary">rimP</name>
    <name evidence="6" type="ORF">D4A39_05755</name>
</gene>
<dbReference type="OrthoDB" id="9805006at2"/>
<keyword evidence="1 3" id="KW-0963">Cytoplasm</keyword>
<sequence length="151" mass="16590">MSKRVEQLTALFAPVVEDLGFVLWGVEYIQGRGAVVRVFIDHEDGITVDNCAAVSHEISGVLDVEDPISGEYNLEVSSPGMDRPMFELAQYADYIGEDVQLKLLAPIAGKRKLTAAIVAVDGETLVVELDGETLRIPYGQVDRARLQPRFD</sequence>
<dbReference type="PANTHER" id="PTHR33867">
    <property type="entry name" value="RIBOSOME MATURATION FACTOR RIMP"/>
    <property type="match status" value="1"/>
</dbReference>
<comment type="function">
    <text evidence="3">Required for maturation of 30S ribosomal subunits.</text>
</comment>
<dbReference type="InterPro" id="IPR036847">
    <property type="entry name" value="RimP_C_sf"/>
</dbReference>
<evidence type="ECO:0000259" key="4">
    <source>
        <dbReference type="Pfam" id="PF02576"/>
    </source>
</evidence>
<dbReference type="PANTHER" id="PTHR33867:SF1">
    <property type="entry name" value="RIBOSOME MATURATION FACTOR RIMP"/>
    <property type="match status" value="1"/>
</dbReference>
<reference evidence="6 7" key="1">
    <citation type="submission" date="2018-09" db="EMBL/GenBank/DDBJ databases">
        <title>Alcanivorax profundi sp. nov., isolated from 1000 m-depth seawater of the Mariana Trench.</title>
        <authorList>
            <person name="Liu J."/>
        </authorList>
    </citation>
    <scope>NUCLEOTIDE SEQUENCE [LARGE SCALE GENOMIC DNA]</scope>
    <source>
        <strain evidence="6 7">MTEO17</strain>
    </source>
</reference>
<accession>A0A418XYE0</accession>
<dbReference type="CDD" id="cd01734">
    <property type="entry name" value="YlxS_C"/>
    <property type="match status" value="1"/>
</dbReference>
<dbReference type="InterPro" id="IPR028989">
    <property type="entry name" value="RimP_N"/>
</dbReference>
<feature type="domain" description="Ribosome maturation factor RimP N-terminal" evidence="4">
    <location>
        <begin position="13"/>
        <end position="82"/>
    </location>
</feature>
<dbReference type="Gene3D" id="3.30.300.70">
    <property type="entry name" value="RimP-like superfamily, N-terminal"/>
    <property type="match status" value="1"/>
</dbReference>
<dbReference type="GO" id="GO:0000028">
    <property type="term" value="P:ribosomal small subunit assembly"/>
    <property type="evidence" value="ECO:0007669"/>
    <property type="project" value="TreeGrafter"/>
</dbReference>
<evidence type="ECO:0000313" key="7">
    <source>
        <dbReference type="Proteomes" id="UP000283734"/>
    </source>
</evidence>
<name>A0A418XYE0_9GAMM</name>
<evidence type="ECO:0000256" key="2">
    <source>
        <dbReference type="ARBA" id="ARBA00022517"/>
    </source>
</evidence>